<accession>A0A6A6CTG4</accession>
<evidence type="ECO:0000259" key="2">
    <source>
        <dbReference type="Pfam" id="PF06985"/>
    </source>
</evidence>
<evidence type="ECO:0000313" key="4">
    <source>
        <dbReference type="Proteomes" id="UP000799537"/>
    </source>
</evidence>
<dbReference type="OrthoDB" id="5303367at2759"/>
<dbReference type="Pfam" id="PF06985">
    <property type="entry name" value="HET"/>
    <property type="match status" value="1"/>
</dbReference>
<organism evidence="3 4">
    <name type="scientific">Zasmidium cellare ATCC 36951</name>
    <dbReference type="NCBI Taxonomy" id="1080233"/>
    <lineage>
        <taxon>Eukaryota</taxon>
        <taxon>Fungi</taxon>
        <taxon>Dikarya</taxon>
        <taxon>Ascomycota</taxon>
        <taxon>Pezizomycotina</taxon>
        <taxon>Dothideomycetes</taxon>
        <taxon>Dothideomycetidae</taxon>
        <taxon>Mycosphaerellales</taxon>
        <taxon>Mycosphaerellaceae</taxon>
        <taxon>Zasmidium</taxon>
    </lineage>
</organism>
<dbReference type="GeneID" id="54565418"/>
<dbReference type="InterPro" id="IPR010730">
    <property type="entry name" value="HET"/>
</dbReference>
<evidence type="ECO:0000313" key="3">
    <source>
        <dbReference type="EMBL" id="KAF2169450.1"/>
    </source>
</evidence>
<dbReference type="EMBL" id="ML993588">
    <property type="protein sequence ID" value="KAF2169450.1"/>
    <property type="molecule type" value="Genomic_DNA"/>
</dbReference>
<dbReference type="RefSeq" id="XP_033670339.1">
    <property type="nucleotide sequence ID" value="XM_033812146.1"/>
</dbReference>
<dbReference type="Pfam" id="PF26639">
    <property type="entry name" value="Het-6_barrel"/>
    <property type="match status" value="1"/>
</dbReference>
<name>A0A6A6CTG4_ZASCE</name>
<evidence type="ECO:0000256" key="1">
    <source>
        <dbReference type="SAM" id="MobiDB-lite"/>
    </source>
</evidence>
<dbReference type="Proteomes" id="UP000799537">
    <property type="component" value="Unassembled WGS sequence"/>
</dbReference>
<reference evidence="3" key="1">
    <citation type="journal article" date="2020" name="Stud. Mycol.">
        <title>101 Dothideomycetes genomes: a test case for predicting lifestyles and emergence of pathogens.</title>
        <authorList>
            <person name="Haridas S."/>
            <person name="Albert R."/>
            <person name="Binder M."/>
            <person name="Bloem J."/>
            <person name="Labutti K."/>
            <person name="Salamov A."/>
            <person name="Andreopoulos B."/>
            <person name="Baker S."/>
            <person name="Barry K."/>
            <person name="Bills G."/>
            <person name="Bluhm B."/>
            <person name="Cannon C."/>
            <person name="Castanera R."/>
            <person name="Culley D."/>
            <person name="Daum C."/>
            <person name="Ezra D."/>
            <person name="Gonzalez J."/>
            <person name="Henrissat B."/>
            <person name="Kuo A."/>
            <person name="Liang C."/>
            <person name="Lipzen A."/>
            <person name="Lutzoni F."/>
            <person name="Magnuson J."/>
            <person name="Mondo S."/>
            <person name="Nolan M."/>
            <person name="Ohm R."/>
            <person name="Pangilinan J."/>
            <person name="Park H.-J."/>
            <person name="Ramirez L."/>
            <person name="Alfaro M."/>
            <person name="Sun H."/>
            <person name="Tritt A."/>
            <person name="Yoshinaga Y."/>
            <person name="Zwiers L.-H."/>
            <person name="Turgeon B."/>
            <person name="Goodwin S."/>
            <person name="Spatafora J."/>
            <person name="Crous P."/>
            <person name="Grigoriev I."/>
        </authorList>
    </citation>
    <scope>NUCLEOTIDE SEQUENCE</scope>
    <source>
        <strain evidence="3">ATCC 36951</strain>
    </source>
</reference>
<dbReference type="InterPro" id="IPR052895">
    <property type="entry name" value="HetReg/Transcr_Mod"/>
</dbReference>
<feature type="compositionally biased region" description="Basic and acidic residues" evidence="1">
    <location>
        <begin position="1"/>
        <end position="19"/>
    </location>
</feature>
<dbReference type="PANTHER" id="PTHR24148">
    <property type="entry name" value="ANKYRIN REPEAT DOMAIN-CONTAINING PROTEIN 39 HOMOLOG-RELATED"/>
    <property type="match status" value="1"/>
</dbReference>
<sequence length="693" mass="77938">MESETSKVSDVDQAERAATEDSNVLPADLAYEYEALSEDNSNIRVLKIQPGRFDDDVYIHMLTIPFGGTGPSRQPYEALSYTWGNPQNPATIYIRDTGKVSTLSVTRNCEEALRYLRYEDTERVVWVDAICINQGDLAERARQVSIMRSIYSKAWQVVVWLGPASADSSLAMKWIDTVSDELAYDKSTQEMRALTPDTKRLHTEEVVIASADELEAFAQLIERPYFDRLWVWQEVRMGGEGVKVKCGHEEAFWEWLMTAVFYCNRKLINGDIGVLRLTPRTSFIRYLPLAGHFQSLDALDNMRLCKCSDQRDRIYTTQAFADTYTTLQIAIDYKVDVRDVYLEFALKHLLSTKNLEFLAHVGDDLPHPGEQVIDKLPSWVPNWSRRNTAQRLTMGFASGFSQASFIPASGMRLGARGLKVGTVAKSHLFGHDLLHPINTNVWNKAMHAPLQAILPREVQLQTAQSDPNDRKEFRQVVRVMTNDTCAEHYIPASSRPTFAQAERHVIAALWGIGPDILPPERAKIVMCFFNCRGRALFITEDGRIGLGPAAMQNGDVLAVLLGCPNIMVLRRLANEGHYSVIGTAVCSGLMDGEAILGPLPDDVETVNVLNQDTGAHLPAFRHTGTGELTYKDPRLPSLRPGWKDVSGDRSLSNAPLCWQHETTGEWRSYLRDPRLEVDALEERGVKLETFFLV</sequence>
<protein>
    <recommendedName>
        <fullName evidence="2">Heterokaryon incompatibility domain-containing protein</fullName>
    </recommendedName>
</protein>
<keyword evidence="4" id="KW-1185">Reference proteome</keyword>
<gene>
    <name evidence="3" type="ORF">M409DRAFT_52689</name>
</gene>
<feature type="domain" description="Heterokaryon incompatibility" evidence="2">
    <location>
        <begin position="76"/>
        <end position="234"/>
    </location>
</feature>
<dbReference type="AlphaFoldDB" id="A0A6A6CTG4"/>
<dbReference type="PANTHER" id="PTHR24148:SF64">
    <property type="entry name" value="HETEROKARYON INCOMPATIBILITY DOMAIN-CONTAINING PROTEIN"/>
    <property type="match status" value="1"/>
</dbReference>
<proteinExistence type="predicted"/>
<feature type="region of interest" description="Disordered" evidence="1">
    <location>
        <begin position="1"/>
        <end position="20"/>
    </location>
</feature>